<proteinExistence type="predicted"/>
<dbReference type="AlphaFoldDB" id="X0UEX2"/>
<sequence>EQLAECGEDNPKQFIVDNLQVTNYDRNIPTSLTVFQGHPELKKFDFRTNIGWERKDNTILIYVPYFSDEQERYAALAQVRDLERFVSRSDAKHVLIGYHGNPFPSLMEDERLHARVDHNFIVIQA</sequence>
<reference evidence="1" key="1">
    <citation type="journal article" date="2014" name="Front. Microbiol.">
        <title>High frequency of phylogenetically diverse reductive dehalogenase-homologous genes in deep subseafloor sedimentary metagenomes.</title>
        <authorList>
            <person name="Kawai M."/>
            <person name="Futagami T."/>
            <person name="Toyoda A."/>
            <person name="Takaki Y."/>
            <person name="Nishi S."/>
            <person name="Hori S."/>
            <person name="Arai W."/>
            <person name="Tsubouchi T."/>
            <person name="Morono Y."/>
            <person name="Uchiyama I."/>
            <person name="Ito T."/>
            <person name="Fujiyama A."/>
            <person name="Inagaki F."/>
            <person name="Takami H."/>
        </authorList>
    </citation>
    <scope>NUCLEOTIDE SEQUENCE</scope>
    <source>
        <strain evidence="1">Expedition CK06-06</strain>
    </source>
</reference>
<name>X0UEX2_9ZZZZ</name>
<feature type="non-terminal residue" evidence="1">
    <location>
        <position position="125"/>
    </location>
</feature>
<accession>X0UEX2</accession>
<dbReference type="EMBL" id="BARS01013768">
    <property type="protein sequence ID" value="GAF87020.1"/>
    <property type="molecule type" value="Genomic_DNA"/>
</dbReference>
<comment type="caution">
    <text evidence="1">The sequence shown here is derived from an EMBL/GenBank/DDBJ whole genome shotgun (WGS) entry which is preliminary data.</text>
</comment>
<gene>
    <name evidence="1" type="ORF">S01H1_23685</name>
</gene>
<evidence type="ECO:0000313" key="1">
    <source>
        <dbReference type="EMBL" id="GAF87020.1"/>
    </source>
</evidence>
<protein>
    <submittedName>
        <fullName evidence="1">Uncharacterized protein</fullName>
    </submittedName>
</protein>
<feature type="non-terminal residue" evidence="1">
    <location>
        <position position="1"/>
    </location>
</feature>
<organism evidence="1">
    <name type="scientific">marine sediment metagenome</name>
    <dbReference type="NCBI Taxonomy" id="412755"/>
    <lineage>
        <taxon>unclassified sequences</taxon>
        <taxon>metagenomes</taxon>
        <taxon>ecological metagenomes</taxon>
    </lineage>
</organism>